<reference evidence="3 7" key="1">
    <citation type="submission" date="2016-02" db="EMBL/GenBank/DDBJ databases">
        <authorList>
            <consortium name="Pathogen Informatics"/>
        </authorList>
    </citation>
    <scope>NUCLEOTIDE SEQUENCE [LARGE SCALE GENOMIC DNA]</scope>
    <source>
        <strain evidence="3 7">K173</strain>
        <strain evidence="5">NK65 ny</strain>
        <strain evidence="4 9">NK65e</strain>
        <strain evidence="6 8">SP11 Antwerpcl1</strain>
    </source>
</reference>
<gene>
    <name evidence="3" type="ORF">PBK173_000313500</name>
    <name evidence="4" type="ORF">PBNK65E_000519200</name>
    <name evidence="5" type="ORF">PBNK65NY_000502100</name>
    <name evidence="6" type="ORF">PBSP11A_000504900</name>
</gene>
<evidence type="ECO:0000313" key="9">
    <source>
        <dbReference type="Proteomes" id="UP000220214"/>
    </source>
</evidence>
<protein>
    <submittedName>
        <fullName evidence="3">BIR protein</fullName>
    </submittedName>
</protein>
<evidence type="ECO:0000313" key="7">
    <source>
        <dbReference type="Proteomes" id="UP000069549"/>
    </source>
</evidence>
<dbReference type="EMBL" id="FMIE01000114">
    <property type="protein sequence ID" value="SCL84016.1"/>
    <property type="molecule type" value="Genomic_DNA"/>
</dbReference>
<dbReference type="Proteomes" id="UP000069549">
    <property type="component" value="Chromosome 12"/>
</dbReference>
<accession>A0A0Y9Y8V7</accession>
<evidence type="ECO:0000256" key="2">
    <source>
        <dbReference type="SAM" id="Phobius"/>
    </source>
</evidence>
<feature type="transmembrane region" description="Helical" evidence="2">
    <location>
        <begin position="284"/>
        <end position="302"/>
    </location>
</feature>
<dbReference type="Proteomes" id="UP000516480">
    <property type="component" value="Unassembled WGS sequence"/>
</dbReference>
<dbReference type="AlphaFoldDB" id="A0A0Y9Y8V7"/>
<organism evidence="3 7">
    <name type="scientific">Plasmodium berghei</name>
    <dbReference type="NCBI Taxonomy" id="5821"/>
    <lineage>
        <taxon>Eukaryota</taxon>
        <taxon>Sar</taxon>
        <taxon>Alveolata</taxon>
        <taxon>Apicomplexa</taxon>
        <taxon>Aconoidasida</taxon>
        <taxon>Haemosporida</taxon>
        <taxon>Plasmodiidae</taxon>
        <taxon>Plasmodium</taxon>
        <taxon>Plasmodium (Vinckeia)</taxon>
    </lineage>
</organism>
<dbReference type="NCBIfam" id="TIGR01590">
    <property type="entry name" value="yir-bir-cir_Pla"/>
    <property type="match status" value="1"/>
</dbReference>
<evidence type="ECO:0000313" key="4">
    <source>
        <dbReference type="EMBL" id="SBW38353.1"/>
    </source>
</evidence>
<dbReference type="VEuPathDB" id="PlasmoDB:PBANKA_1200400"/>
<keyword evidence="2" id="KW-0812">Transmembrane</keyword>
<dbReference type="EMBL" id="LT160032">
    <property type="protein sequence ID" value="CXI72277.1"/>
    <property type="molecule type" value="Genomic_DNA"/>
</dbReference>
<sequence>MNDFVCRRLMAVKNSISDQLGKDESYQIIINNTILNNYCTNNKCSSNLEKINAGCLYLFDALFKDYSVFKNHNNINIVEYILIWLSYMLNLKEHVGATNLQYFYNVYIQGGDKYKNTITDVAGYTNYKDLIDQKIYFLNMDSNIISNFYEAFKLLCEMYIEFDESKPNCEKISEKARQFVEKYKELNEDSSITENSSYSQVLCTLSSDYDNLKNKCKHFPLLQEIKTTQLHAQSPAHNSAQGSKQLSTHGSEQLSTHGSEQLSEQRSTQGSEVTSPSSSIGNKLFTVLSIFGAIAFFLGISYKYSLFGLRKRAQKQHLREKIKNIKRINY</sequence>
<evidence type="ECO:0000313" key="8">
    <source>
        <dbReference type="Proteomes" id="UP000219860"/>
    </source>
</evidence>
<dbReference type="Pfam" id="PF06022">
    <property type="entry name" value="Cir_Bir_Yir"/>
    <property type="match status" value="1"/>
</dbReference>
<feature type="region of interest" description="Disordered" evidence="1">
    <location>
        <begin position="232"/>
        <end position="278"/>
    </location>
</feature>
<evidence type="ECO:0000313" key="5">
    <source>
        <dbReference type="EMBL" id="SCL84016.1"/>
    </source>
</evidence>
<dbReference type="EMBL" id="FMII01000157">
    <property type="protein sequence ID" value="SCL84166.1"/>
    <property type="molecule type" value="Genomic_DNA"/>
</dbReference>
<dbReference type="Proteomes" id="UP000220214">
    <property type="component" value="Unassembled WGS sequence"/>
</dbReference>
<keyword evidence="2" id="KW-0472">Membrane</keyword>
<evidence type="ECO:0000313" key="3">
    <source>
        <dbReference type="EMBL" id="CXI72277.1"/>
    </source>
</evidence>
<proteinExistence type="predicted"/>
<evidence type="ECO:0000256" key="1">
    <source>
        <dbReference type="SAM" id="MobiDB-lite"/>
    </source>
</evidence>
<name>A0A0Y9Y8V7_PLABE</name>
<keyword evidence="2" id="KW-1133">Transmembrane helix</keyword>
<dbReference type="Proteomes" id="UP000219860">
    <property type="component" value="Unassembled WGS sequence"/>
</dbReference>
<evidence type="ECO:0000313" key="6">
    <source>
        <dbReference type="EMBL" id="SCL84166.1"/>
    </source>
</evidence>
<dbReference type="OMA" id="HFEFDKE"/>
<dbReference type="EMBL" id="FLVA01000261">
    <property type="protein sequence ID" value="SBW38353.1"/>
    <property type="molecule type" value="Genomic_DNA"/>
</dbReference>
<dbReference type="InterPro" id="IPR006477">
    <property type="entry name" value="Yir_bir_cir"/>
</dbReference>